<keyword evidence="2 8" id="KW-0808">Transferase</keyword>
<proteinExistence type="inferred from homology"/>
<sequence length="195" mass="22239">MSMAGVVLAGGKSSRFGRPKMFEEYKGVRFYEYSINALFNSGVESIYIVTNDQLAPSFKNMKAKIIIEDESHHGPLYALSYAMRTIQDKDWFFVLAADIPLVSTDFVREMCTLAEQSINDIIIPITGDKEQPLLALYHHSCLPIALELLAENRKSMRPLIEKANVKYVHFSSDQKDFMNINHQEDLTQIINKEIT</sequence>
<organism evidence="10 11">
    <name type="scientific">Halalkalibacter nanhaiisediminis</name>
    <dbReference type="NCBI Taxonomy" id="688079"/>
    <lineage>
        <taxon>Bacteria</taxon>
        <taxon>Bacillati</taxon>
        <taxon>Bacillota</taxon>
        <taxon>Bacilli</taxon>
        <taxon>Bacillales</taxon>
        <taxon>Bacillaceae</taxon>
        <taxon>Halalkalibacter</taxon>
    </lineage>
</organism>
<dbReference type="EMBL" id="VLKZ01000002">
    <property type="protein sequence ID" value="TWI59153.1"/>
    <property type="molecule type" value="Genomic_DNA"/>
</dbReference>
<evidence type="ECO:0000256" key="6">
    <source>
        <dbReference type="ARBA" id="ARBA00023134"/>
    </source>
</evidence>
<evidence type="ECO:0000256" key="7">
    <source>
        <dbReference type="ARBA" id="ARBA00023150"/>
    </source>
</evidence>
<feature type="binding site" evidence="8">
    <location>
        <position position="98"/>
    </location>
    <ligand>
        <name>Mg(2+)</name>
        <dbReference type="ChEBI" id="CHEBI:18420"/>
    </ligand>
</feature>
<dbReference type="GO" id="GO:0005737">
    <property type="term" value="C:cytoplasm"/>
    <property type="evidence" value="ECO:0007669"/>
    <property type="project" value="UniProtKB-SubCell"/>
</dbReference>
<dbReference type="InterPro" id="IPR025877">
    <property type="entry name" value="MobA-like_NTP_Trfase"/>
</dbReference>
<feature type="binding site" evidence="8">
    <location>
        <position position="20"/>
    </location>
    <ligand>
        <name>GTP</name>
        <dbReference type="ChEBI" id="CHEBI:37565"/>
    </ligand>
</feature>
<comment type="function">
    <text evidence="8">Transfers a GMP moiety from GTP to Mo-molybdopterin (Mo-MPT) cofactor (Moco or molybdenum cofactor) to form Mo-molybdopterin guanine dinucleotide (Mo-MGD) cofactor.</text>
</comment>
<dbReference type="GO" id="GO:0061603">
    <property type="term" value="F:molybdenum cofactor guanylyltransferase activity"/>
    <property type="evidence" value="ECO:0007669"/>
    <property type="project" value="UniProtKB-EC"/>
</dbReference>
<evidence type="ECO:0000256" key="3">
    <source>
        <dbReference type="ARBA" id="ARBA00022723"/>
    </source>
</evidence>
<comment type="cofactor">
    <cofactor evidence="8">
        <name>Mg(2+)</name>
        <dbReference type="ChEBI" id="CHEBI:18420"/>
    </cofactor>
</comment>
<feature type="domain" description="MobA-like NTP transferase" evidence="9">
    <location>
        <begin position="5"/>
        <end position="162"/>
    </location>
</feature>
<comment type="subcellular location">
    <subcellularLocation>
        <location evidence="8">Cytoplasm</location>
    </subcellularLocation>
</comment>
<keyword evidence="5 8" id="KW-0460">Magnesium</keyword>
<keyword evidence="11" id="KW-1185">Reference proteome</keyword>
<dbReference type="HAMAP" id="MF_00316">
    <property type="entry name" value="MobA"/>
    <property type="match status" value="1"/>
</dbReference>
<evidence type="ECO:0000256" key="2">
    <source>
        <dbReference type="ARBA" id="ARBA00022679"/>
    </source>
</evidence>
<comment type="similarity">
    <text evidence="8">Belongs to the MobA family.</text>
</comment>
<evidence type="ECO:0000256" key="4">
    <source>
        <dbReference type="ARBA" id="ARBA00022741"/>
    </source>
</evidence>
<dbReference type="Gene3D" id="3.90.550.10">
    <property type="entry name" value="Spore Coat Polysaccharide Biosynthesis Protein SpsA, Chain A"/>
    <property type="match status" value="1"/>
</dbReference>
<keyword evidence="4 8" id="KW-0547">Nucleotide-binding</keyword>
<evidence type="ECO:0000256" key="5">
    <source>
        <dbReference type="ARBA" id="ARBA00022842"/>
    </source>
</evidence>
<comment type="catalytic activity">
    <reaction evidence="8">
        <text>Mo-molybdopterin + GTP + H(+) = Mo-molybdopterin guanine dinucleotide + diphosphate</text>
        <dbReference type="Rhea" id="RHEA:34243"/>
        <dbReference type="ChEBI" id="CHEBI:15378"/>
        <dbReference type="ChEBI" id="CHEBI:33019"/>
        <dbReference type="ChEBI" id="CHEBI:37565"/>
        <dbReference type="ChEBI" id="CHEBI:71302"/>
        <dbReference type="ChEBI" id="CHEBI:71310"/>
        <dbReference type="EC" id="2.7.7.77"/>
    </reaction>
</comment>
<dbReference type="InterPro" id="IPR013482">
    <property type="entry name" value="Molybde_CF_guanTrfase"/>
</dbReference>
<dbReference type="SUPFAM" id="SSF53448">
    <property type="entry name" value="Nucleotide-diphospho-sugar transferases"/>
    <property type="match status" value="1"/>
</dbReference>
<dbReference type="InterPro" id="IPR029044">
    <property type="entry name" value="Nucleotide-diphossugar_trans"/>
</dbReference>
<keyword evidence="3 8" id="KW-0479">Metal-binding</keyword>
<dbReference type="RefSeq" id="WP_144449232.1">
    <property type="nucleotide sequence ID" value="NZ_VLKZ01000002.1"/>
</dbReference>
<dbReference type="PANTHER" id="PTHR19136">
    <property type="entry name" value="MOLYBDENUM COFACTOR GUANYLYLTRANSFERASE"/>
    <property type="match status" value="1"/>
</dbReference>
<name>A0A562QR54_9BACI</name>
<comment type="domain">
    <text evidence="8">The N-terminal domain determines nucleotide recognition and specific binding, while the C-terminal domain determines the specific binding to the target protein.</text>
</comment>
<protein>
    <recommendedName>
        <fullName evidence="8">Probable molybdenum cofactor guanylyltransferase</fullName>
        <shortName evidence="8">MoCo guanylyltransferase</shortName>
        <ecNumber evidence="8">2.7.7.77</ecNumber>
    </recommendedName>
    <alternativeName>
        <fullName evidence="8">GTP:molybdopterin guanylyltransferase</fullName>
    </alternativeName>
    <alternativeName>
        <fullName evidence="8">Mo-MPT guanylyltransferase</fullName>
    </alternativeName>
    <alternativeName>
        <fullName evidence="8">Molybdopterin guanylyltransferase</fullName>
    </alternativeName>
    <alternativeName>
        <fullName evidence="8">Molybdopterin-guanine dinucleotide synthase</fullName>
        <shortName evidence="8">MGD synthase</shortName>
    </alternativeName>
</protein>
<evidence type="ECO:0000313" key="10">
    <source>
        <dbReference type="EMBL" id="TWI59153.1"/>
    </source>
</evidence>
<feature type="binding site" evidence="8">
    <location>
        <position position="98"/>
    </location>
    <ligand>
        <name>GTP</name>
        <dbReference type="ChEBI" id="CHEBI:37565"/>
    </ligand>
</feature>
<dbReference type="Pfam" id="PF12804">
    <property type="entry name" value="NTP_transf_3"/>
    <property type="match status" value="1"/>
</dbReference>
<dbReference type="Proteomes" id="UP000315711">
    <property type="component" value="Unassembled WGS sequence"/>
</dbReference>
<evidence type="ECO:0000259" key="9">
    <source>
        <dbReference type="Pfam" id="PF12804"/>
    </source>
</evidence>
<accession>A0A562QR54</accession>
<dbReference type="GO" id="GO:0005525">
    <property type="term" value="F:GTP binding"/>
    <property type="evidence" value="ECO:0007669"/>
    <property type="project" value="UniProtKB-UniRule"/>
</dbReference>
<dbReference type="AlphaFoldDB" id="A0A562QR54"/>
<reference evidence="10 11" key="1">
    <citation type="journal article" date="2015" name="Stand. Genomic Sci.">
        <title>Genomic Encyclopedia of Bacterial and Archaeal Type Strains, Phase III: the genomes of soil and plant-associated and newly described type strains.</title>
        <authorList>
            <person name="Whitman W.B."/>
            <person name="Woyke T."/>
            <person name="Klenk H.P."/>
            <person name="Zhou Y."/>
            <person name="Lilburn T.G."/>
            <person name="Beck B.J."/>
            <person name="De Vos P."/>
            <person name="Vandamme P."/>
            <person name="Eisen J.A."/>
            <person name="Garrity G."/>
            <person name="Hugenholtz P."/>
            <person name="Kyrpides N.C."/>
        </authorList>
    </citation>
    <scope>NUCLEOTIDE SEQUENCE [LARGE SCALE GENOMIC DNA]</scope>
    <source>
        <strain evidence="10 11">CGMCC 1.10116</strain>
    </source>
</reference>
<dbReference type="GO" id="GO:0006777">
    <property type="term" value="P:Mo-molybdopterin cofactor biosynthetic process"/>
    <property type="evidence" value="ECO:0007669"/>
    <property type="project" value="UniProtKB-KW"/>
</dbReference>
<evidence type="ECO:0000256" key="1">
    <source>
        <dbReference type="ARBA" id="ARBA00022490"/>
    </source>
</evidence>
<comment type="caution">
    <text evidence="8">Lacks conserved residue(s) required for the propagation of feature annotation.</text>
</comment>
<keyword evidence="7 8" id="KW-0501">Molybdenum cofactor biosynthesis</keyword>
<keyword evidence="6 8" id="KW-0342">GTP-binding</keyword>
<dbReference type="GO" id="GO:0046872">
    <property type="term" value="F:metal ion binding"/>
    <property type="evidence" value="ECO:0007669"/>
    <property type="project" value="UniProtKB-KW"/>
</dbReference>
<gene>
    <name evidence="8" type="primary">mobA</name>
    <name evidence="10" type="ORF">IQ10_00865</name>
</gene>
<feature type="binding site" evidence="8">
    <location>
        <begin position="8"/>
        <end position="10"/>
    </location>
    <ligand>
        <name>GTP</name>
        <dbReference type="ChEBI" id="CHEBI:37565"/>
    </ligand>
</feature>
<keyword evidence="1 8" id="KW-0963">Cytoplasm</keyword>
<evidence type="ECO:0000256" key="8">
    <source>
        <dbReference type="HAMAP-Rule" id="MF_00316"/>
    </source>
</evidence>
<dbReference type="EC" id="2.7.7.77" evidence="8"/>
<dbReference type="OrthoDB" id="9788394at2"/>
<comment type="caution">
    <text evidence="10">The sequence shown here is derived from an EMBL/GenBank/DDBJ whole genome shotgun (WGS) entry which is preliminary data.</text>
</comment>
<dbReference type="CDD" id="cd02503">
    <property type="entry name" value="MobA"/>
    <property type="match status" value="1"/>
</dbReference>
<dbReference type="PANTHER" id="PTHR19136:SF81">
    <property type="entry name" value="MOLYBDENUM COFACTOR GUANYLYLTRANSFERASE"/>
    <property type="match status" value="1"/>
</dbReference>
<evidence type="ECO:0000313" key="11">
    <source>
        <dbReference type="Proteomes" id="UP000315711"/>
    </source>
</evidence>